<name>A0A6V7PLY1_ANACO</name>
<evidence type="ECO:0000256" key="1">
    <source>
        <dbReference type="SAM" id="MobiDB-lite"/>
    </source>
</evidence>
<dbReference type="AlphaFoldDB" id="A0A6V7PLY1"/>
<evidence type="ECO:0000313" key="2">
    <source>
        <dbReference type="EMBL" id="CAD1831566.1"/>
    </source>
</evidence>
<organism evidence="2">
    <name type="scientific">Ananas comosus var. bracteatus</name>
    <name type="common">red pineapple</name>
    <dbReference type="NCBI Taxonomy" id="296719"/>
    <lineage>
        <taxon>Eukaryota</taxon>
        <taxon>Viridiplantae</taxon>
        <taxon>Streptophyta</taxon>
        <taxon>Embryophyta</taxon>
        <taxon>Tracheophyta</taxon>
        <taxon>Spermatophyta</taxon>
        <taxon>Magnoliopsida</taxon>
        <taxon>Liliopsida</taxon>
        <taxon>Poales</taxon>
        <taxon>Bromeliaceae</taxon>
        <taxon>Bromelioideae</taxon>
        <taxon>Ananas</taxon>
    </lineage>
</organism>
<proteinExistence type="predicted"/>
<gene>
    <name evidence="2" type="ORF">CB5_LOCUS14777</name>
</gene>
<sequence>MKGKEEEKKEKGKKKEEKKELKEKTKRKKKITFSLSLSLKLEQAWSLVSERVGEDGSSIRRAGAKISPNQALKGSNRPEESKRRPRTMKSSFLPSRHHQKVGGDHPEATRLPSMS</sequence>
<feature type="region of interest" description="Disordered" evidence="1">
    <location>
        <begin position="1"/>
        <end position="33"/>
    </location>
</feature>
<protein>
    <submittedName>
        <fullName evidence="2">Uncharacterized protein</fullName>
    </submittedName>
</protein>
<accession>A0A6V7PLY1</accession>
<dbReference type="EMBL" id="LR862149">
    <property type="protein sequence ID" value="CAD1831566.1"/>
    <property type="molecule type" value="Genomic_DNA"/>
</dbReference>
<feature type="region of interest" description="Disordered" evidence="1">
    <location>
        <begin position="50"/>
        <end position="115"/>
    </location>
</feature>
<reference evidence="2" key="1">
    <citation type="submission" date="2020-07" db="EMBL/GenBank/DDBJ databases">
        <authorList>
            <person name="Lin J."/>
        </authorList>
    </citation>
    <scope>NUCLEOTIDE SEQUENCE</scope>
</reference>
<feature type="compositionally biased region" description="Basic and acidic residues" evidence="1">
    <location>
        <begin position="1"/>
        <end position="23"/>
    </location>
</feature>